<evidence type="ECO:0008006" key="4">
    <source>
        <dbReference type="Google" id="ProtNLM"/>
    </source>
</evidence>
<dbReference type="Proteomes" id="UP001558353">
    <property type="component" value="Unassembled WGS sequence"/>
</dbReference>
<reference evidence="2 3" key="1">
    <citation type="journal article" date="2024" name="Fungal Genet. Biol.">
        <title>The porcine skin microbiome exhibits broad fungal antagonism.</title>
        <authorList>
            <person name="De La Cruz K.F."/>
            <person name="Townsend E.C."/>
            <person name="Alex Cheong J.Z."/>
            <person name="Salamzade R."/>
            <person name="Liu A."/>
            <person name="Sandstrom S."/>
            <person name="Davila E."/>
            <person name="Huang L."/>
            <person name="Xu K.H."/>
            <person name="Wu S.Y."/>
            <person name="Meudt J.J."/>
            <person name="Shanmuganayagam D."/>
            <person name="Gibson A.L.F."/>
            <person name="Kalan L.R."/>
        </authorList>
    </citation>
    <scope>NUCLEOTIDE SEQUENCE [LARGE SCALE GENOMIC DNA]</scope>
    <source>
        <strain evidence="2 3">LK2569</strain>
    </source>
</reference>
<protein>
    <recommendedName>
        <fullName evidence="4">DUF393 domain-containing protein</fullName>
    </recommendedName>
</protein>
<keyword evidence="3" id="KW-1185">Reference proteome</keyword>
<dbReference type="RefSeq" id="WP_368522891.1">
    <property type="nucleotide sequence ID" value="NZ_JAYWMA010000014.1"/>
</dbReference>
<organism evidence="2 3">
    <name type="scientific">Corynebacterium xerosis</name>
    <dbReference type="NCBI Taxonomy" id="1725"/>
    <lineage>
        <taxon>Bacteria</taxon>
        <taxon>Bacillati</taxon>
        <taxon>Actinomycetota</taxon>
        <taxon>Actinomycetes</taxon>
        <taxon>Mycobacteriales</taxon>
        <taxon>Corynebacteriaceae</taxon>
        <taxon>Corynebacterium</taxon>
    </lineage>
</organism>
<name>A0ABV3UYW2_9CORY</name>
<gene>
    <name evidence="2" type="ORF">VVR64_10610</name>
</gene>
<feature type="region of interest" description="Disordered" evidence="1">
    <location>
        <begin position="84"/>
        <end position="111"/>
    </location>
</feature>
<evidence type="ECO:0000256" key="1">
    <source>
        <dbReference type="SAM" id="MobiDB-lite"/>
    </source>
</evidence>
<comment type="caution">
    <text evidence="2">The sequence shown here is derived from an EMBL/GenBank/DDBJ whole genome shotgun (WGS) entry which is preliminary data.</text>
</comment>
<proteinExistence type="predicted"/>
<evidence type="ECO:0000313" key="2">
    <source>
        <dbReference type="EMBL" id="MEX3529506.1"/>
    </source>
</evidence>
<accession>A0ABV3UYW2</accession>
<sequence>MPAQFPSSAAATFIFDGGCGFCARAARALGSITVGGRPGPFSLDDGPAPSFHIASSSDFPFDEIGVDATLIERHALYVEVRRGASSPGAGPATRPVAEDAPAPPSITSSSPAPPFVALGHEAIGHALRDHGRTRFWRFAGAVLLNPLVRAPASIAYRLVADNRGTVSRVTEAVVKQARRH</sequence>
<evidence type="ECO:0000313" key="3">
    <source>
        <dbReference type="Proteomes" id="UP001558353"/>
    </source>
</evidence>
<dbReference type="EMBL" id="JAYWMA010000014">
    <property type="protein sequence ID" value="MEX3529506.1"/>
    <property type="molecule type" value="Genomic_DNA"/>
</dbReference>